<accession>A0AAV4Y9I4</accession>
<comment type="caution">
    <text evidence="1">The sequence shown here is derived from an EMBL/GenBank/DDBJ whole genome shotgun (WGS) entry which is preliminary data.</text>
</comment>
<reference evidence="1 2" key="1">
    <citation type="submission" date="2021-06" db="EMBL/GenBank/DDBJ databases">
        <title>Caerostris extrusa draft genome.</title>
        <authorList>
            <person name="Kono N."/>
            <person name="Arakawa K."/>
        </authorList>
    </citation>
    <scope>NUCLEOTIDE SEQUENCE [LARGE SCALE GENOMIC DNA]</scope>
</reference>
<evidence type="ECO:0000313" key="2">
    <source>
        <dbReference type="Proteomes" id="UP001054945"/>
    </source>
</evidence>
<name>A0AAV4Y9I4_CAEEX</name>
<protein>
    <submittedName>
        <fullName evidence="1">Uncharacterized protein</fullName>
    </submittedName>
</protein>
<dbReference type="AlphaFoldDB" id="A0AAV4Y9I4"/>
<gene>
    <name evidence="1" type="ORF">CEXT_735601</name>
</gene>
<dbReference type="Proteomes" id="UP001054945">
    <property type="component" value="Unassembled WGS sequence"/>
</dbReference>
<keyword evidence="2" id="KW-1185">Reference proteome</keyword>
<evidence type="ECO:0000313" key="1">
    <source>
        <dbReference type="EMBL" id="GIZ02827.1"/>
    </source>
</evidence>
<proteinExistence type="predicted"/>
<organism evidence="1 2">
    <name type="scientific">Caerostris extrusa</name>
    <name type="common">Bark spider</name>
    <name type="synonym">Caerostris bankana</name>
    <dbReference type="NCBI Taxonomy" id="172846"/>
    <lineage>
        <taxon>Eukaryota</taxon>
        <taxon>Metazoa</taxon>
        <taxon>Ecdysozoa</taxon>
        <taxon>Arthropoda</taxon>
        <taxon>Chelicerata</taxon>
        <taxon>Arachnida</taxon>
        <taxon>Araneae</taxon>
        <taxon>Araneomorphae</taxon>
        <taxon>Entelegynae</taxon>
        <taxon>Araneoidea</taxon>
        <taxon>Araneidae</taxon>
        <taxon>Caerostris</taxon>
    </lineage>
</organism>
<sequence length="112" mass="12824">MFELQHPPMGFGWQIPGNGFRREESTAEDGETGFVREKLVLSKREVLLELRCSDLEEGAGNIFELYHHPMGFGWQIPGNGFREKESTADDGERFSVRKTCVIQESGREFIML</sequence>
<dbReference type="EMBL" id="BPLR01018866">
    <property type="protein sequence ID" value="GIZ02827.1"/>
    <property type="molecule type" value="Genomic_DNA"/>
</dbReference>